<reference evidence="5" key="1">
    <citation type="submission" date="2017-02" db="EMBL/GenBank/DDBJ databases">
        <title>zhang.</title>
        <authorList>
            <person name="Zhang H."/>
        </authorList>
    </citation>
    <scope>NUCLEOTIDE SEQUENCE [LARGE SCALE GENOMIC DNA]</scope>
    <source>
        <strain evidence="5">RZS01</strain>
    </source>
</reference>
<dbReference type="InterPro" id="IPR005627">
    <property type="entry name" value="CutC-like"/>
</dbReference>
<reference evidence="3" key="2">
    <citation type="submission" date="2017-02" db="EMBL/GenBank/DDBJ databases">
        <authorList>
            <person name="Zhang H."/>
        </authorList>
    </citation>
    <scope>NUCLEOTIDE SEQUENCE</scope>
    <source>
        <strain evidence="3">RZS01</strain>
    </source>
</reference>
<sequence length="243" mass="24767">MTHVEICVETPQGIAAANAAGADRIELCASLGVGGLTPSAGLMRCATRGHIPALAMIRPRAGSFIFDGDEAAVMIDDIDAARAAGLKGVVLGAITPDGVLDRDLLLRLSDHCAGMERTLHRVFDLVRDPAEALEFAIEAGFTRILTSGQRPTALQGQACLARLNAQAAGRIVILAGSGVNAGNAEALIQATGVSEVHASCRRSVQPLADDAGFGFGPLPGLTDPDAIRALVAAARRAGAGGSC</sequence>
<accession>A0A9N7CN27</accession>
<evidence type="ECO:0000313" key="3">
    <source>
        <dbReference type="EMBL" id="AQU88673.1"/>
    </source>
</evidence>
<dbReference type="AlphaFoldDB" id="A0A9N7CN27"/>
<dbReference type="Proteomes" id="UP000247512">
    <property type="component" value="Unassembled WGS sequence"/>
</dbReference>
<keyword evidence="2" id="KW-0963">Cytoplasm</keyword>
<evidence type="ECO:0000313" key="4">
    <source>
        <dbReference type="EMBL" id="PYD66674.1"/>
    </source>
</evidence>
<dbReference type="GO" id="GO:0005737">
    <property type="term" value="C:cytoplasm"/>
    <property type="evidence" value="ECO:0007669"/>
    <property type="project" value="UniProtKB-SubCell"/>
</dbReference>
<dbReference type="RefSeq" id="WP_078527315.1">
    <property type="nucleotide sequence ID" value="NZ_CP019875.1"/>
</dbReference>
<dbReference type="EMBL" id="CP019875">
    <property type="protein sequence ID" value="AQU88673.1"/>
    <property type="molecule type" value="Genomic_DNA"/>
</dbReference>
<dbReference type="SUPFAM" id="SSF110395">
    <property type="entry name" value="CutC-like"/>
    <property type="match status" value="1"/>
</dbReference>
<proteinExistence type="inferred from homology"/>
<dbReference type="HAMAP" id="MF_00795">
    <property type="entry name" value="CutC"/>
    <property type="match status" value="1"/>
</dbReference>
<dbReference type="Gene3D" id="3.20.20.380">
    <property type="entry name" value="Copper homeostasis (CutC) domain"/>
    <property type="match status" value="1"/>
</dbReference>
<comment type="caution">
    <text evidence="2">Once thought to be involved in copper homeostasis, experiments in E.coli have shown this is not the case.</text>
</comment>
<dbReference type="Pfam" id="PF03932">
    <property type="entry name" value="CutC"/>
    <property type="match status" value="1"/>
</dbReference>
<dbReference type="PANTHER" id="PTHR12598">
    <property type="entry name" value="COPPER HOMEOSTASIS PROTEIN CUTC"/>
    <property type="match status" value="1"/>
</dbReference>
<comment type="similarity">
    <text evidence="1 2">Belongs to the CutC family.</text>
</comment>
<dbReference type="OrthoDB" id="9815677at2"/>
<protein>
    <recommendedName>
        <fullName evidence="2">PF03932 family protein CutC</fullName>
    </recommendedName>
</protein>
<reference evidence="4 6" key="3">
    <citation type="submission" date="2017-06" db="EMBL/GenBank/DDBJ databases">
        <title>A draft genome sequence of Komagataeibacter nataicola LMG 1536.</title>
        <authorList>
            <person name="Skraban J."/>
            <person name="Cleenwerck I."/>
            <person name="Vandamme P."/>
            <person name="Trcek J."/>
        </authorList>
    </citation>
    <scope>NUCLEOTIDE SEQUENCE [LARGE SCALE GENOMIC DNA]</scope>
    <source>
        <strain evidence="4 6">LMG 1536</strain>
    </source>
</reference>
<dbReference type="KEGG" id="kna:B0W47_15885"/>
<dbReference type="Proteomes" id="UP000189683">
    <property type="component" value="Chromosome"/>
</dbReference>
<dbReference type="EMBL" id="NIRT01000009">
    <property type="protein sequence ID" value="PYD66674.1"/>
    <property type="molecule type" value="Genomic_DNA"/>
</dbReference>
<dbReference type="GO" id="GO:0005507">
    <property type="term" value="F:copper ion binding"/>
    <property type="evidence" value="ECO:0007669"/>
    <property type="project" value="TreeGrafter"/>
</dbReference>
<organism evidence="3 5">
    <name type="scientific">Komagataeibacter nataicola</name>
    <dbReference type="NCBI Taxonomy" id="265960"/>
    <lineage>
        <taxon>Bacteria</taxon>
        <taxon>Pseudomonadati</taxon>
        <taxon>Pseudomonadota</taxon>
        <taxon>Alphaproteobacteria</taxon>
        <taxon>Acetobacterales</taxon>
        <taxon>Acetobacteraceae</taxon>
        <taxon>Komagataeibacter</taxon>
    </lineage>
</organism>
<evidence type="ECO:0000313" key="5">
    <source>
        <dbReference type="Proteomes" id="UP000189683"/>
    </source>
</evidence>
<evidence type="ECO:0000256" key="1">
    <source>
        <dbReference type="ARBA" id="ARBA00007768"/>
    </source>
</evidence>
<name>A0A9N7CN27_9PROT</name>
<dbReference type="InterPro" id="IPR036822">
    <property type="entry name" value="CutC-like_dom_sf"/>
</dbReference>
<dbReference type="PANTHER" id="PTHR12598:SF0">
    <property type="entry name" value="COPPER HOMEOSTASIS PROTEIN CUTC HOMOLOG"/>
    <property type="match status" value="1"/>
</dbReference>
<gene>
    <name evidence="2" type="primary">cutC</name>
    <name evidence="3" type="ORF">B0W47_15885</name>
    <name evidence="4" type="ORF">CDI09_07005</name>
</gene>
<evidence type="ECO:0000256" key="2">
    <source>
        <dbReference type="HAMAP-Rule" id="MF_00795"/>
    </source>
</evidence>
<comment type="subcellular location">
    <subcellularLocation>
        <location evidence="2">Cytoplasm</location>
    </subcellularLocation>
</comment>
<evidence type="ECO:0000313" key="6">
    <source>
        <dbReference type="Proteomes" id="UP000247512"/>
    </source>
</evidence>
<keyword evidence="6" id="KW-1185">Reference proteome</keyword>